<dbReference type="AlphaFoldDB" id="A0A1V2I8V3"/>
<evidence type="ECO:0000313" key="2">
    <source>
        <dbReference type="EMBL" id="ONH28131.1"/>
    </source>
</evidence>
<proteinExistence type="predicted"/>
<evidence type="ECO:0000313" key="3">
    <source>
        <dbReference type="Proteomes" id="UP000188929"/>
    </source>
</evidence>
<organism evidence="2 3">
    <name type="scientific">Pseudofrankia asymbiotica</name>
    <dbReference type="NCBI Taxonomy" id="1834516"/>
    <lineage>
        <taxon>Bacteria</taxon>
        <taxon>Bacillati</taxon>
        <taxon>Actinomycetota</taxon>
        <taxon>Actinomycetes</taxon>
        <taxon>Frankiales</taxon>
        <taxon>Frankiaceae</taxon>
        <taxon>Pseudofrankia</taxon>
    </lineage>
</organism>
<feature type="compositionally biased region" description="Low complexity" evidence="1">
    <location>
        <begin position="21"/>
        <end position="30"/>
    </location>
</feature>
<accession>A0A1V2I8V3</accession>
<protein>
    <submittedName>
        <fullName evidence="2">Uncharacterized protein</fullName>
    </submittedName>
</protein>
<feature type="region of interest" description="Disordered" evidence="1">
    <location>
        <begin position="1"/>
        <end position="86"/>
    </location>
</feature>
<comment type="caution">
    <text evidence="2">The sequence shown here is derived from an EMBL/GenBank/DDBJ whole genome shotgun (WGS) entry which is preliminary data.</text>
</comment>
<name>A0A1V2I8V3_9ACTN</name>
<dbReference type="EMBL" id="MOMC01000042">
    <property type="protein sequence ID" value="ONH28131.1"/>
    <property type="molecule type" value="Genomic_DNA"/>
</dbReference>
<keyword evidence="3" id="KW-1185">Reference proteome</keyword>
<dbReference type="Proteomes" id="UP000188929">
    <property type="component" value="Unassembled WGS sequence"/>
</dbReference>
<evidence type="ECO:0000256" key="1">
    <source>
        <dbReference type="SAM" id="MobiDB-lite"/>
    </source>
</evidence>
<gene>
    <name evidence="2" type="ORF">BL253_20265</name>
</gene>
<reference evidence="3" key="1">
    <citation type="submission" date="2016-10" db="EMBL/GenBank/DDBJ databases">
        <title>Frankia sp. NRRL B-16386 Genome sequencing.</title>
        <authorList>
            <person name="Ghodhbane-Gtari F."/>
            <person name="Swanson E."/>
            <person name="Gueddou A."/>
            <person name="Hezbri K."/>
            <person name="Ktari K."/>
            <person name="Nouioui I."/>
            <person name="Morris K."/>
            <person name="Simpson S."/>
            <person name="Abebe-Akele F."/>
            <person name="Thomas K."/>
            <person name="Gtari M."/>
            <person name="Tisa L.S."/>
        </authorList>
    </citation>
    <scope>NUCLEOTIDE SEQUENCE [LARGE SCALE GENOMIC DNA]</scope>
    <source>
        <strain evidence="3">NRRL B-16386</strain>
    </source>
</reference>
<sequence length="86" mass="8799">MKEMSPLAGPNDAAVDEAEGPDLPADLPLDLLDRLRQSGGDPGSVDPSGTRGFADPEGARATDEPGIPGQRVRGHPRADIAGQQGS</sequence>